<dbReference type="GO" id="GO:0015104">
    <property type="term" value="F:antimonite transmembrane transporter activity"/>
    <property type="evidence" value="ECO:0007669"/>
    <property type="project" value="TreeGrafter"/>
</dbReference>
<feature type="transmembrane region" description="Helical" evidence="8">
    <location>
        <begin position="97"/>
        <end position="116"/>
    </location>
</feature>
<dbReference type="InterPro" id="IPR038770">
    <property type="entry name" value="Na+/solute_symporter_sf"/>
</dbReference>
<feature type="transmembrane region" description="Helical" evidence="8">
    <location>
        <begin position="286"/>
        <end position="311"/>
    </location>
</feature>
<evidence type="ECO:0000313" key="10">
    <source>
        <dbReference type="Proteomes" id="UP000018542"/>
    </source>
</evidence>
<feature type="transmembrane region" description="Helical" evidence="8">
    <location>
        <begin position="71"/>
        <end position="91"/>
    </location>
</feature>
<dbReference type="Proteomes" id="UP000018542">
    <property type="component" value="Chromosome"/>
</dbReference>
<dbReference type="RefSeq" id="WP_023787412.1">
    <property type="nucleotide sequence ID" value="NC_022997.1"/>
</dbReference>
<feature type="transmembrane region" description="Helical" evidence="8">
    <location>
        <begin position="162"/>
        <end position="180"/>
    </location>
</feature>
<gene>
    <name evidence="9" type="ORF">W911_10275</name>
</gene>
<dbReference type="GO" id="GO:0015297">
    <property type="term" value="F:antiporter activity"/>
    <property type="evidence" value="ECO:0007669"/>
    <property type="project" value="InterPro"/>
</dbReference>
<dbReference type="Gene3D" id="1.20.1530.20">
    <property type="match status" value="1"/>
</dbReference>
<evidence type="ECO:0000256" key="2">
    <source>
        <dbReference type="ARBA" id="ARBA00010110"/>
    </source>
</evidence>
<keyword evidence="3" id="KW-0813">Transport</keyword>
<dbReference type="InterPro" id="IPR004706">
    <property type="entry name" value="Arsenical-R_Acr3"/>
</dbReference>
<feature type="transmembrane region" description="Helical" evidence="8">
    <location>
        <begin position="192"/>
        <end position="215"/>
    </location>
</feature>
<dbReference type="Pfam" id="PF01758">
    <property type="entry name" value="SBF"/>
    <property type="match status" value="1"/>
</dbReference>
<proteinExistence type="inferred from homology"/>
<organism evidence="9 10">
    <name type="scientific">Hyphomicrobium nitrativorans NL23</name>
    <dbReference type="NCBI Taxonomy" id="1029756"/>
    <lineage>
        <taxon>Bacteria</taxon>
        <taxon>Pseudomonadati</taxon>
        <taxon>Pseudomonadota</taxon>
        <taxon>Alphaproteobacteria</taxon>
        <taxon>Hyphomicrobiales</taxon>
        <taxon>Hyphomicrobiaceae</taxon>
        <taxon>Hyphomicrobium</taxon>
    </lineage>
</organism>
<evidence type="ECO:0000256" key="4">
    <source>
        <dbReference type="ARBA" id="ARBA00022475"/>
    </source>
</evidence>
<dbReference type="GO" id="GO:0015105">
    <property type="term" value="F:arsenite transmembrane transporter activity"/>
    <property type="evidence" value="ECO:0007669"/>
    <property type="project" value="TreeGrafter"/>
</dbReference>
<reference evidence="9 10" key="1">
    <citation type="journal article" date="2014" name="Genome Announc.">
        <title>Complete Genome Sequence of Hyphomicrobium nitrativorans Strain NL23, a Denitrifying Bacterium Isolated from Biofilm of a Methanol-Fed Denitrification System Treating Seawater at the Montreal Biodome.</title>
        <authorList>
            <person name="Martineau C."/>
            <person name="Villeneuve C."/>
            <person name="Mauffrey F."/>
            <person name="Villemur R."/>
        </authorList>
    </citation>
    <scope>NUCLEOTIDE SEQUENCE [LARGE SCALE GENOMIC DNA]</scope>
    <source>
        <strain evidence="9">NL23</strain>
    </source>
</reference>
<evidence type="ECO:0000256" key="6">
    <source>
        <dbReference type="ARBA" id="ARBA00022989"/>
    </source>
</evidence>
<evidence type="ECO:0000256" key="8">
    <source>
        <dbReference type="SAM" id="Phobius"/>
    </source>
</evidence>
<dbReference type="OrthoDB" id="3254016at2"/>
<dbReference type="STRING" id="1029756.W911_10275"/>
<dbReference type="HOGENOM" id="CLU_022869_1_1_5"/>
<dbReference type="KEGG" id="hni:W911_10275"/>
<evidence type="ECO:0000256" key="3">
    <source>
        <dbReference type="ARBA" id="ARBA00022448"/>
    </source>
</evidence>
<name>V5SDX4_9HYPH</name>
<comment type="similarity">
    <text evidence="2">Belongs to the arsenical resistance-3 (ACR3) (TC 2.A.59) family.</text>
</comment>
<keyword evidence="6 8" id="KW-1133">Transmembrane helix</keyword>
<feature type="transmembrane region" description="Helical" evidence="8">
    <location>
        <begin position="38"/>
        <end position="59"/>
    </location>
</feature>
<keyword evidence="4" id="KW-1003">Cell membrane</keyword>
<evidence type="ECO:0000313" key="9">
    <source>
        <dbReference type="EMBL" id="AHB48692.1"/>
    </source>
</evidence>
<feature type="transmembrane region" description="Helical" evidence="8">
    <location>
        <begin position="262"/>
        <end position="280"/>
    </location>
</feature>
<protein>
    <submittedName>
        <fullName evidence="9">Bile acid:sodium symporter</fullName>
    </submittedName>
</protein>
<keyword evidence="5 8" id="KW-0812">Transmembrane</keyword>
<dbReference type="EMBL" id="CP006912">
    <property type="protein sequence ID" value="AHB48692.1"/>
    <property type="molecule type" value="Genomic_DNA"/>
</dbReference>
<evidence type="ECO:0000256" key="7">
    <source>
        <dbReference type="ARBA" id="ARBA00023136"/>
    </source>
</evidence>
<sequence>MTRETLERRQVWVYVAAIAAGLCVGLGAPHAGPIFEALLWPCLAFLLFATFTQVPLAALPAALRDTRFMTAVLIGNFAVLPLLVAALLPLLPDDPAVRLGVLLVLLVPCTDWFITFTHQAGGDTQRAIAVTPVVLIVQIVLLPVYLWAFMGDGLSDAVSGSRMLAVFLLVITMPLAGAYATERWAGRGTGRAALIGRLGWLPVPLLALVLFLIGASQVETVEASLPLAGDVAAVFVLFFAGAVLVGIGAGRLFRLPLAEARTLVFSFATRNSFVVLPLALALPAEWAAAAVVIVLQSVVELFGVLVLLWLAPRILSSRHES</sequence>
<evidence type="ECO:0000256" key="1">
    <source>
        <dbReference type="ARBA" id="ARBA00004651"/>
    </source>
</evidence>
<feature type="transmembrane region" description="Helical" evidence="8">
    <location>
        <begin position="12"/>
        <end position="32"/>
    </location>
</feature>
<dbReference type="PANTHER" id="PTHR43057:SF1">
    <property type="entry name" value="ARSENICAL-RESISTANCE PROTEIN 3"/>
    <property type="match status" value="1"/>
</dbReference>
<evidence type="ECO:0000256" key="5">
    <source>
        <dbReference type="ARBA" id="ARBA00022692"/>
    </source>
</evidence>
<dbReference type="PATRIC" id="fig|1029756.8.peg.2134"/>
<dbReference type="AlphaFoldDB" id="V5SDX4"/>
<keyword evidence="10" id="KW-1185">Reference proteome</keyword>
<feature type="transmembrane region" description="Helical" evidence="8">
    <location>
        <begin position="227"/>
        <end position="250"/>
    </location>
</feature>
<feature type="transmembrane region" description="Helical" evidence="8">
    <location>
        <begin position="128"/>
        <end position="150"/>
    </location>
</feature>
<dbReference type="InterPro" id="IPR002657">
    <property type="entry name" value="BilAc:Na_symport/Acr3"/>
</dbReference>
<dbReference type="PANTHER" id="PTHR43057">
    <property type="entry name" value="ARSENITE EFFLUX TRANSPORTER"/>
    <property type="match status" value="1"/>
</dbReference>
<dbReference type="GO" id="GO:0005886">
    <property type="term" value="C:plasma membrane"/>
    <property type="evidence" value="ECO:0007669"/>
    <property type="project" value="UniProtKB-SubCell"/>
</dbReference>
<accession>V5SDX4</accession>
<comment type="subcellular location">
    <subcellularLocation>
        <location evidence="1">Cell membrane</location>
        <topology evidence="1">Multi-pass membrane protein</topology>
    </subcellularLocation>
</comment>
<keyword evidence="7 8" id="KW-0472">Membrane</keyword>